<evidence type="ECO:0000313" key="1">
    <source>
        <dbReference type="EMBL" id="CAF1243293.1"/>
    </source>
</evidence>
<dbReference type="EMBL" id="CAJNOK010016339">
    <property type="protein sequence ID" value="CAF1243293.1"/>
    <property type="molecule type" value="Genomic_DNA"/>
</dbReference>
<accession>A0A8S2ELJ7</accession>
<comment type="caution">
    <text evidence="1">The sequence shown here is derived from an EMBL/GenBank/DDBJ whole genome shotgun (WGS) entry which is preliminary data.</text>
</comment>
<evidence type="ECO:0000313" key="2">
    <source>
        <dbReference type="EMBL" id="CAF4050838.1"/>
    </source>
</evidence>
<name>A0A8S2ELJ7_9BILA</name>
<feature type="non-terminal residue" evidence="1">
    <location>
        <position position="35"/>
    </location>
</feature>
<feature type="non-terminal residue" evidence="1">
    <location>
        <position position="1"/>
    </location>
</feature>
<proteinExistence type="predicted"/>
<sequence>MQGIGFGQVVFHVALWCMAVYVQISGGSGVSANTT</sequence>
<dbReference type="Proteomes" id="UP000677228">
    <property type="component" value="Unassembled WGS sequence"/>
</dbReference>
<protein>
    <submittedName>
        <fullName evidence="1">Uncharacterized protein</fullName>
    </submittedName>
</protein>
<gene>
    <name evidence="1" type="ORF">OVA965_LOCUS25926</name>
    <name evidence="2" type="ORF">TMI583_LOCUS26659</name>
</gene>
<reference evidence="1" key="1">
    <citation type="submission" date="2021-02" db="EMBL/GenBank/DDBJ databases">
        <authorList>
            <person name="Nowell W R."/>
        </authorList>
    </citation>
    <scope>NUCLEOTIDE SEQUENCE</scope>
</reference>
<dbReference type="EMBL" id="CAJOBA010037889">
    <property type="protein sequence ID" value="CAF4050838.1"/>
    <property type="molecule type" value="Genomic_DNA"/>
</dbReference>
<dbReference type="Proteomes" id="UP000682733">
    <property type="component" value="Unassembled WGS sequence"/>
</dbReference>
<organism evidence="1 3">
    <name type="scientific">Didymodactylos carnosus</name>
    <dbReference type="NCBI Taxonomy" id="1234261"/>
    <lineage>
        <taxon>Eukaryota</taxon>
        <taxon>Metazoa</taxon>
        <taxon>Spiralia</taxon>
        <taxon>Gnathifera</taxon>
        <taxon>Rotifera</taxon>
        <taxon>Eurotatoria</taxon>
        <taxon>Bdelloidea</taxon>
        <taxon>Philodinida</taxon>
        <taxon>Philodinidae</taxon>
        <taxon>Didymodactylos</taxon>
    </lineage>
</organism>
<evidence type="ECO:0000313" key="3">
    <source>
        <dbReference type="Proteomes" id="UP000677228"/>
    </source>
</evidence>
<dbReference type="AlphaFoldDB" id="A0A8S2ELJ7"/>